<keyword evidence="4" id="KW-1185">Reference proteome</keyword>
<feature type="region of interest" description="Disordered" evidence="1">
    <location>
        <begin position="139"/>
        <end position="190"/>
    </location>
</feature>
<keyword evidence="2" id="KW-0732">Signal</keyword>
<dbReference type="Proteomes" id="UP000325902">
    <property type="component" value="Unassembled WGS sequence"/>
</dbReference>
<feature type="signal peptide" evidence="2">
    <location>
        <begin position="1"/>
        <end position="22"/>
    </location>
</feature>
<protein>
    <submittedName>
        <fullName evidence="3">Uncharacterized protein</fullName>
    </submittedName>
</protein>
<proteinExistence type="predicted"/>
<comment type="caution">
    <text evidence="3">The sequence shown here is derived from an EMBL/GenBank/DDBJ whole genome shotgun (WGS) entry which is preliminary data.</text>
</comment>
<gene>
    <name evidence="3" type="ORF">DBV05_g6543</name>
</gene>
<evidence type="ECO:0000313" key="4">
    <source>
        <dbReference type="Proteomes" id="UP000325902"/>
    </source>
</evidence>
<feature type="compositionally biased region" description="Basic residues" evidence="1">
    <location>
        <begin position="139"/>
        <end position="157"/>
    </location>
</feature>
<dbReference type="AlphaFoldDB" id="A0A5N5DAF8"/>
<accession>A0A5N5DAF8</accession>
<dbReference type="EMBL" id="VCHE01000039">
    <property type="protein sequence ID" value="KAB2574778.1"/>
    <property type="molecule type" value="Genomic_DNA"/>
</dbReference>
<reference evidence="3 4" key="1">
    <citation type="journal article" date="2019" name="Sci. Rep.">
        <title>A multi-omics analysis of the grapevine pathogen Lasiodiplodia theobromae reveals that temperature affects the expression of virulence- and pathogenicity-related genes.</title>
        <authorList>
            <person name="Felix C."/>
            <person name="Meneses R."/>
            <person name="Goncalves M.F.M."/>
            <person name="Tilleman L."/>
            <person name="Duarte A.S."/>
            <person name="Jorrin-Novo J.V."/>
            <person name="Van de Peer Y."/>
            <person name="Deforce D."/>
            <person name="Van Nieuwerburgh F."/>
            <person name="Esteves A.C."/>
            <person name="Alves A."/>
        </authorList>
    </citation>
    <scope>NUCLEOTIDE SEQUENCE [LARGE SCALE GENOMIC DNA]</scope>
    <source>
        <strain evidence="3 4">LA-SOL3</strain>
    </source>
</reference>
<feature type="chain" id="PRO_5024973102" evidence="2">
    <location>
        <begin position="23"/>
        <end position="213"/>
    </location>
</feature>
<name>A0A5N5DAF8_9PEZI</name>
<evidence type="ECO:0000313" key="3">
    <source>
        <dbReference type="EMBL" id="KAB2574778.1"/>
    </source>
</evidence>
<evidence type="ECO:0000256" key="2">
    <source>
        <dbReference type="SAM" id="SignalP"/>
    </source>
</evidence>
<evidence type="ECO:0000256" key="1">
    <source>
        <dbReference type="SAM" id="MobiDB-lite"/>
    </source>
</evidence>
<organism evidence="3 4">
    <name type="scientific">Lasiodiplodia theobromae</name>
    <dbReference type="NCBI Taxonomy" id="45133"/>
    <lineage>
        <taxon>Eukaryota</taxon>
        <taxon>Fungi</taxon>
        <taxon>Dikarya</taxon>
        <taxon>Ascomycota</taxon>
        <taxon>Pezizomycotina</taxon>
        <taxon>Dothideomycetes</taxon>
        <taxon>Dothideomycetes incertae sedis</taxon>
        <taxon>Botryosphaeriales</taxon>
        <taxon>Botryosphaeriaceae</taxon>
        <taxon>Lasiodiplodia</taxon>
    </lineage>
</organism>
<sequence>MPHTLPTLTFVIYSLFTRHVASLPSSHLHNHNVLGDVDAALATGHGAALADISPNAIIIPDLDEYVDANDETDTLAARLSEVLDIDDSTAAALDAAFANAGLEVSLLMMPPDVDAISTAPVYGDDVSVSVTTDGAKIKKRGAAGAAARRRERARKKNGGSGSAHHAAANDAVPDNSDWESASWGPSRNNDNDGGFIAPHRIFSIILDPVGALA</sequence>